<evidence type="ECO:0000313" key="2">
    <source>
        <dbReference type="Proteomes" id="UP000494206"/>
    </source>
</evidence>
<organism evidence="1 2">
    <name type="scientific">Caenorhabditis bovis</name>
    <dbReference type="NCBI Taxonomy" id="2654633"/>
    <lineage>
        <taxon>Eukaryota</taxon>
        <taxon>Metazoa</taxon>
        <taxon>Ecdysozoa</taxon>
        <taxon>Nematoda</taxon>
        <taxon>Chromadorea</taxon>
        <taxon>Rhabditida</taxon>
        <taxon>Rhabditina</taxon>
        <taxon>Rhabditomorpha</taxon>
        <taxon>Rhabditoidea</taxon>
        <taxon>Rhabditidae</taxon>
        <taxon>Peloderinae</taxon>
        <taxon>Caenorhabditis</taxon>
    </lineage>
</organism>
<comment type="caution">
    <text evidence="1">The sequence shown here is derived from an EMBL/GenBank/DDBJ whole genome shotgun (WGS) entry which is preliminary data.</text>
</comment>
<proteinExistence type="predicted"/>
<name>A0A8S1F707_9PELO</name>
<dbReference type="AlphaFoldDB" id="A0A8S1F707"/>
<gene>
    <name evidence="1" type="ORF">CBOVIS_LOCUS13039</name>
</gene>
<reference evidence="1 2" key="1">
    <citation type="submission" date="2020-04" db="EMBL/GenBank/DDBJ databases">
        <authorList>
            <person name="Laetsch R D."/>
            <person name="Stevens L."/>
            <person name="Kumar S."/>
            <person name="Blaxter L. M."/>
        </authorList>
    </citation>
    <scope>NUCLEOTIDE SEQUENCE [LARGE SCALE GENOMIC DNA]</scope>
</reference>
<sequence>MLELERSDSPFIVKDLHRESNCCSGKDENAALVRIGQLTLDTMFTTIPNDDEAMNYLQHVHNQFGAIFRRKSECSNGNHHHDQVLEVLDDIRERMNRMLFRYRHVV</sequence>
<dbReference type="Proteomes" id="UP000494206">
    <property type="component" value="Unassembled WGS sequence"/>
</dbReference>
<keyword evidence="2" id="KW-1185">Reference proteome</keyword>
<protein>
    <submittedName>
        <fullName evidence="1">Uncharacterized protein</fullName>
    </submittedName>
</protein>
<dbReference type="EMBL" id="CADEPM010000015">
    <property type="protein sequence ID" value="CAB3411664.1"/>
    <property type="molecule type" value="Genomic_DNA"/>
</dbReference>
<evidence type="ECO:0000313" key="1">
    <source>
        <dbReference type="EMBL" id="CAB3411664.1"/>
    </source>
</evidence>
<accession>A0A8S1F707</accession>